<accession>A0A0L6USK5</accession>
<dbReference type="EMBL" id="LAVV01008983">
    <property type="protein sequence ID" value="KNZ51484.1"/>
    <property type="molecule type" value="Genomic_DNA"/>
</dbReference>
<proteinExistence type="predicted"/>
<evidence type="ECO:0000313" key="3">
    <source>
        <dbReference type="Proteomes" id="UP000037035"/>
    </source>
</evidence>
<keyword evidence="3" id="KW-1185">Reference proteome</keyword>
<dbReference type="OrthoDB" id="2517418at2759"/>
<gene>
    <name evidence="2" type="ORF">VP01_3933g1</name>
</gene>
<feature type="compositionally biased region" description="Acidic residues" evidence="1">
    <location>
        <begin position="65"/>
        <end position="91"/>
    </location>
</feature>
<name>A0A0L6USK5_9BASI</name>
<evidence type="ECO:0000313" key="2">
    <source>
        <dbReference type="EMBL" id="KNZ51484.1"/>
    </source>
</evidence>
<dbReference type="VEuPathDB" id="FungiDB:VP01_3933g1"/>
<feature type="region of interest" description="Disordered" evidence="1">
    <location>
        <begin position="36"/>
        <end position="100"/>
    </location>
</feature>
<comment type="caution">
    <text evidence="2">The sequence shown here is derived from an EMBL/GenBank/DDBJ whole genome shotgun (WGS) entry which is preliminary data.</text>
</comment>
<organism evidence="2 3">
    <name type="scientific">Puccinia sorghi</name>
    <dbReference type="NCBI Taxonomy" id="27349"/>
    <lineage>
        <taxon>Eukaryota</taxon>
        <taxon>Fungi</taxon>
        <taxon>Dikarya</taxon>
        <taxon>Basidiomycota</taxon>
        <taxon>Pucciniomycotina</taxon>
        <taxon>Pucciniomycetes</taxon>
        <taxon>Pucciniales</taxon>
        <taxon>Pucciniaceae</taxon>
        <taxon>Puccinia</taxon>
    </lineage>
</organism>
<sequence length="117" mass="13371">MLQGTRNPDKKLSDKRFSKKYWAQNTTKYDLTHLIEGNQDNSDSGNEDSNDSSYCGEEVNLSDTLGEDDEDVEEQEDDIEFIDDNNEDGVSGDDRAYTNNNKMLIDDDDLKFGNEWA</sequence>
<protein>
    <submittedName>
        <fullName evidence="2">Uncharacterized protein</fullName>
    </submittedName>
</protein>
<dbReference type="Proteomes" id="UP000037035">
    <property type="component" value="Unassembled WGS sequence"/>
</dbReference>
<evidence type="ECO:0000256" key="1">
    <source>
        <dbReference type="SAM" id="MobiDB-lite"/>
    </source>
</evidence>
<dbReference type="AlphaFoldDB" id="A0A0L6USK5"/>
<reference evidence="2 3" key="1">
    <citation type="submission" date="2015-08" db="EMBL/GenBank/DDBJ databases">
        <title>Next Generation Sequencing and Analysis of the Genome of Puccinia sorghi L Schw, the Causal Agent of Maize Common Rust.</title>
        <authorList>
            <person name="Rochi L."/>
            <person name="Burguener G."/>
            <person name="Darino M."/>
            <person name="Turjanski A."/>
            <person name="Kreff E."/>
            <person name="Dieguez M.J."/>
            <person name="Sacco F."/>
        </authorList>
    </citation>
    <scope>NUCLEOTIDE SEQUENCE [LARGE SCALE GENOMIC DNA]</scope>
    <source>
        <strain evidence="2 3">RO10H11247</strain>
    </source>
</reference>